<dbReference type="InterPro" id="IPR053714">
    <property type="entry name" value="Iso_Racemase_Enz_sf"/>
</dbReference>
<keyword evidence="2" id="KW-1185">Reference proteome</keyword>
<sequence>MIEAWYPKILPPGIGLNVARMLIGQTVTPEVLREMDGYGIEAARTLSTCRPDVIVYGCTASSLVGGRDYDLRLMQELNEATGLPCLTTTENVLRALRHLGVHTVAAASPYTEQVGAAEVGFLVSNGYPVTGHAHLGITGGFDLASPSAADIKKVALSAWEDADGEASALFIGCMNLNSHLVIAELEAELEVPVLTATQATIWAVLEELGSNAEISGYGRLLEQRTSVGG</sequence>
<evidence type="ECO:0000313" key="2">
    <source>
        <dbReference type="Proteomes" id="UP000287519"/>
    </source>
</evidence>
<dbReference type="PIRSF" id="PIRSF015736">
    <property type="entry name" value="MI"/>
    <property type="match status" value="1"/>
</dbReference>
<dbReference type="Proteomes" id="UP000287519">
    <property type="component" value="Unassembled WGS sequence"/>
</dbReference>
<name>A0A402CF20_RHOWR</name>
<protein>
    <submittedName>
        <fullName evidence="1">Decarboxylase</fullName>
    </submittedName>
</protein>
<dbReference type="Gene3D" id="3.40.50.12500">
    <property type="match status" value="1"/>
</dbReference>
<comment type="caution">
    <text evidence="1">The sequence shown here is derived from an EMBL/GenBank/DDBJ whole genome shotgun (WGS) entry which is preliminary data.</text>
</comment>
<reference evidence="1 2" key="1">
    <citation type="submission" date="2018-11" db="EMBL/GenBank/DDBJ databases">
        <title>Microbial catabolism of amino acid.</title>
        <authorList>
            <person name="Hibi M."/>
            <person name="Ogawa J."/>
        </authorList>
    </citation>
    <scope>NUCLEOTIDE SEQUENCE [LARGE SCALE GENOMIC DNA]</scope>
    <source>
        <strain evidence="1 2">C31-06</strain>
    </source>
</reference>
<organism evidence="1 2">
    <name type="scientific">Rhodococcus wratislaviensis</name>
    <name type="common">Tsukamurella wratislaviensis</name>
    <dbReference type="NCBI Taxonomy" id="44752"/>
    <lineage>
        <taxon>Bacteria</taxon>
        <taxon>Bacillati</taxon>
        <taxon>Actinomycetota</taxon>
        <taxon>Actinomycetes</taxon>
        <taxon>Mycobacteriales</taxon>
        <taxon>Nocardiaceae</taxon>
        <taxon>Rhodococcus</taxon>
    </lineage>
</organism>
<gene>
    <name evidence="1" type="ORF">Rhow_006086</name>
</gene>
<evidence type="ECO:0000313" key="1">
    <source>
        <dbReference type="EMBL" id="GCE42147.1"/>
    </source>
</evidence>
<dbReference type="PANTHER" id="PTHR40267:SF1">
    <property type="entry name" value="BLR3294 PROTEIN"/>
    <property type="match status" value="1"/>
</dbReference>
<dbReference type="InterPro" id="IPR026286">
    <property type="entry name" value="MaiA/AMDase"/>
</dbReference>
<dbReference type="AlphaFoldDB" id="A0A402CF20"/>
<dbReference type="PANTHER" id="PTHR40267">
    <property type="entry name" value="BLR3294 PROTEIN"/>
    <property type="match status" value="1"/>
</dbReference>
<dbReference type="EMBL" id="BHYM01000050">
    <property type="protein sequence ID" value="GCE42147.1"/>
    <property type="molecule type" value="Genomic_DNA"/>
</dbReference>
<dbReference type="Pfam" id="PF17645">
    <property type="entry name" value="Amdase"/>
    <property type="match status" value="1"/>
</dbReference>
<proteinExistence type="predicted"/>
<accession>A0A402CF20</accession>
<dbReference type="OrthoDB" id="6836758at2"/>